<protein>
    <recommendedName>
        <fullName evidence="2">Nucleotidyltransferase family protein</fullName>
    </recommendedName>
</protein>
<dbReference type="AlphaFoldDB" id="A0A7J3Y0F4"/>
<comment type="caution">
    <text evidence="1">The sequence shown here is derived from an EMBL/GenBank/DDBJ whole genome shotgun (WGS) entry which is preliminary data.</text>
</comment>
<reference evidence="1" key="1">
    <citation type="journal article" date="2020" name="mSystems">
        <title>Genome- and Community-Level Interaction Insights into Carbon Utilization and Element Cycling Functions of Hydrothermarchaeota in Hydrothermal Sediment.</title>
        <authorList>
            <person name="Zhou Z."/>
            <person name="Liu Y."/>
            <person name="Xu W."/>
            <person name="Pan J."/>
            <person name="Luo Z.H."/>
            <person name="Li M."/>
        </authorList>
    </citation>
    <scope>NUCLEOTIDE SEQUENCE [LARGE SCALE GENOMIC DNA]</scope>
    <source>
        <strain evidence="1">SpSt-110</strain>
    </source>
</reference>
<organism evidence="1">
    <name type="scientific">Thermogladius calderae</name>
    <dbReference type="NCBI Taxonomy" id="1200300"/>
    <lineage>
        <taxon>Archaea</taxon>
        <taxon>Thermoproteota</taxon>
        <taxon>Thermoprotei</taxon>
        <taxon>Desulfurococcales</taxon>
        <taxon>Desulfurococcaceae</taxon>
        <taxon>Thermogladius</taxon>
    </lineage>
</organism>
<name>A0A7J3Y0F4_9CREN</name>
<accession>A0A7J3Y0F4</accession>
<evidence type="ECO:0008006" key="2">
    <source>
        <dbReference type="Google" id="ProtNLM"/>
    </source>
</evidence>
<dbReference type="InterPro" id="IPR039498">
    <property type="entry name" value="NTP_transf_5"/>
</dbReference>
<dbReference type="EMBL" id="DRYK01000084">
    <property type="protein sequence ID" value="HHP68397.1"/>
    <property type="molecule type" value="Genomic_DNA"/>
</dbReference>
<sequence>MHGGSESLKLLRVIEGSYKPGVEEAFRLAVRAGLNKLLLPYLRSLGGAFAGELEREEARFEWFMRNAVEVVGVLESAGAAYALYKFRRPVDHVSVDLDILVEARHIPGAVASLRGRGFRVVVREPYTVTMERGGFIVDLYTQPSFAWVVYMDGGRLIREEAEDIELNGAAARALSREAEVAVAAAHTVYKEHMVLLMDCLVAWRWLNERAWSIAVEHGVEGSLEILLESCSHIRRGLVEAPYKLKPHTLLKAYAGKMLHDPVFRGTLPNILRYLAKRDLGLKISTRLTRRSY</sequence>
<dbReference type="Pfam" id="PF14907">
    <property type="entry name" value="NTP_transf_5"/>
    <property type="match status" value="1"/>
</dbReference>
<evidence type="ECO:0000313" key="1">
    <source>
        <dbReference type="EMBL" id="HHP68397.1"/>
    </source>
</evidence>
<proteinExistence type="predicted"/>
<gene>
    <name evidence="1" type="ORF">ENM60_06435</name>
</gene>